<reference evidence="4 5" key="1">
    <citation type="submission" date="2023-01" db="EMBL/GenBank/DDBJ databases">
        <title>Psychroserpens ponticola sp. nov., isolated from seawater.</title>
        <authorList>
            <person name="Kristyanto S."/>
            <person name="Jung J."/>
            <person name="Kim J.M."/>
            <person name="Jeon C.O."/>
        </authorList>
    </citation>
    <scope>NUCLEOTIDE SEQUENCE [LARGE SCALE GENOMIC DNA]</scope>
    <source>
        <strain evidence="4 5">MSW6</strain>
    </source>
</reference>
<dbReference type="NCBIfam" id="TIGR04183">
    <property type="entry name" value="Por_Secre_tail"/>
    <property type="match status" value="1"/>
</dbReference>
<evidence type="ECO:0000256" key="1">
    <source>
        <dbReference type="ARBA" id="ARBA00022729"/>
    </source>
</evidence>
<dbReference type="InterPro" id="IPR026444">
    <property type="entry name" value="Secre_tail"/>
</dbReference>
<proteinExistence type="predicted"/>
<feature type="chain" id="PRO_5047391289" evidence="2">
    <location>
        <begin position="20"/>
        <end position="750"/>
    </location>
</feature>
<evidence type="ECO:0000256" key="2">
    <source>
        <dbReference type="SAM" id="SignalP"/>
    </source>
</evidence>
<protein>
    <submittedName>
        <fullName evidence="4">T9SS type A sorting domain-containing protein</fullName>
    </submittedName>
</protein>
<dbReference type="EMBL" id="CP116221">
    <property type="protein sequence ID" value="WCO01144.1"/>
    <property type="molecule type" value="Genomic_DNA"/>
</dbReference>
<name>A0ABY7RW28_9FLAO</name>
<dbReference type="Pfam" id="PF18962">
    <property type="entry name" value="Por_Secre_tail"/>
    <property type="match status" value="1"/>
</dbReference>
<sequence length="750" mass="80233">MIKFYLLLFALMISFSAIGQQEINGIDFNNSNSDSTNINKTIGATNPNWITTGNSDSNTQISVTTNNSIAERNSELIFIKLRVSTNDNSYNTDIYFNDNASLGFDLGFDAAIFGVIPNFALYSHLVEGNTGLNLALQAVNTTDLSGVTIPLGVDANQGEQITFTIATSTLPPLTNVYLDDTVTSSSTQLNNSDYVFTPATALSGTGRFFLRIELPPITYTYNGTWSPSDPNGAATAGDDIVIESGDAVIGSNTTCNSVTVNPGAGLTVNSGITLTATNGLTLESSSTSYSSLILDGTVDGTMTYQRHVNINASSGTTTGSNDLVSAPLTGQPFNTFAAANPNILTNAGGTLYLFGPFEKVTGQYVTWADTETSTLDPGVGYRAGSVDNDTFTFTGTANNGVVTNDLVNAGSNNAIWNLVGNPYPSYMNVWDFLAHDLGDGTTNIQLFDTGTEAIYGYDGSHGNGWTIYNFATTLPSTVIAPGQGFMVSANAAQTAGYDLEFSPDMRRTGSSDDFIVGRNAQLTYVKLDLSTANKSYGTDIYFNNNASSGFDAGYDASIWGETAPDFAIYSHLIEENNGKAMALQAVNHNELSNISISLGVNANQGEQLRFSISEMTLQASVNVYLEDRVENTITLLNNADYLITPSTPLSGTGRFFLRTSQEALSTIDNSISKLDIYTLKASDELVISGELLSDNTMLNVFDIQGRLVLNTKLDDTILENRINVSSINSGVYIVTVQNNSQEETKKVIID</sequence>
<accession>A0ABY7RW28</accession>
<keyword evidence="1 2" id="KW-0732">Signal</keyword>
<feature type="signal peptide" evidence="2">
    <location>
        <begin position="1"/>
        <end position="19"/>
    </location>
</feature>
<dbReference type="Proteomes" id="UP001202717">
    <property type="component" value="Chromosome"/>
</dbReference>
<evidence type="ECO:0000259" key="3">
    <source>
        <dbReference type="Pfam" id="PF18962"/>
    </source>
</evidence>
<feature type="domain" description="Secretion system C-terminal sorting" evidence="3">
    <location>
        <begin position="682"/>
        <end position="749"/>
    </location>
</feature>
<evidence type="ECO:0000313" key="5">
    <source>
        <dbReference type="Proteomes" id="UP001202717"/>
    </source>
</evidence>
<evidence type="ECO:0000313" key="4">
    <source>
        <dbReference type="EMBL" id="WCO01144.1"/>
    </source>
</evidence>
<gene>
    <name evidence="4" type="ORF">MUN68_013855</name>
</gene>
<keyword evidence="5" id="KW-1185">Reference proteome</keyword>
<organism evidence="4 5">
    <name type="scientific">Psychroserpens ponticola</name>
    <dbReference type="NCBI Taxonomy" id="2932268"/>
    <lineage>
        <taxon>Bacteria</taxon>
        <taxon>Pseudomonadati</taxon>
        <taxon>Bacteroidota</taxon>
        <taxon>Flavobacteriia</taxon>
        <taxon>Flavobacteriales</taxon>
        <taxon>Flavobacteriaceae</taxon>
        <taxon>Psychroserpens</taxon>
    </lineage>
</organism>
<dbReference type="RefSeq" id="WP_272792379.1">
    <property type="nucleotide sequence ID" value="NZ_CP116221.1"/>
</dbReference>